<feature type="transmembrane region" description="Helical" evidence="1">
    <location>
        <begin position="25"/>
        <end position="48"/>
    </location>
</feature>
<proteinExistence type="predicted"/>
<evidence type="ECO:0000313" key="3">
    <source>
        <dbReference type="Proteomes" id="UP000252558"/>
    </source>
</evidence>
<keyword evidence="1" id="KW-0812">Transmembrane</keyword>
<evidence type="ECO:0000256" key="1">
    <source>
        <dbReference type="SAM" id="Phobius"/>
    </source>
</evidence>
<accession>A0A368N4X6</accession>
<dbReference type="EMBL" id="QPID01000009">
    <property type="protein sequence ID" value="RCU45627.1"/>
    <property type="molecule type" value="Genomic_DNA"/>
</dbReference>
<organism evidence="2 3">
    <name type="scientific">Corallincola holothuriorum</name>
    <dbReference type="NCBI Taxonomy" id="2282215"/>
    <lineage>
        <taxon>Bacteria</taxon>
        <taxon>Pseudomonadati</taxon>
        <taxon>Pseudomonadota</taxon>
        <taxon>Gammaproteobacteria</taxon>
        <taxon>Alteromonadales</taxon>
        <taxon>Psychromonadaceae</taxon>
        <taxon>Corallincola</taxon>
    </lineage>
</organism>
<evidence type="ECO:0000313" key="2">
    <source>
        <dbReference type="EMBL" id="RCU45627.1"/>
    </source>
</evidence>
<name>A0A368N4X6_9GAMM</name>
<sequence length="91" mass="10090">MPLLTAMALVSFVNTSKPGKPVVAKWLWVTAFVFQLVCLVIWLAVGFGTLQLHSELPSNYAWLYFFAGMFVAYVIGSAKGKMIESQESITK</sequence>
<protein>
    <submittedName>
        <fullName evidence="2">Uncharacterized protein</fullName>
    </submittedName>
</protein>
<dbReference type="Proteomes" id="UP000252558">
    <property type="component" value="Unassembled WGS sequence"/>
</dbReference>
<keyword evidence="3" id="KW-1185">Reference proteome</keyword>
<reference evidence="2 3" key="1">
    <citation type="submission" date="2018-07" db="EMBL/GenBank/DDBJ databases">
        <title>Corallincola holothuriorum sp. nov., a new facultative anaerobe isolated from sea cucumber Apostichopus japonicus.</title>
        <authorList>
            <person name="Xia H."/>
        </authorList>
    </citation>
    <scope>NUCLEOTIDE SEQUENCE [LARGE SCALE GENOMIC DNA]</scope>
    <source>
        <strain evidence="2 3">C4</strain>
    </source>
</reference>
<feature type="transmembrane region" description="Helical" evidence="1">
    <location>
        <begin position="60"/>
        <end position="78"/>
    </location>
</feature>
<dbReference type="AlphaFoldDB" id="A0A368N4X6"/>
<keyword evidence="1" id="KW-1133">Transmembrane helix</keyword>
<gene>
    <name evidence="2" type="ORF">DU002_14270</name>
</gene>
<comment type="caution">
    <text evidence="2">The sequence shown here is derived from an EMBL/GenBank/DDBJ whole genome shotgun (WGS) entry which is preliminary data.</text>
</comment>
<keyword evidence="1" id="KW-0472">Membrane</keyword>